<feature type="transmembrane region" description="Helical" evidence="2">
    <location>
        <begin position="17"/>
        <end position="37"/>
    </location>
</feature>
<dbReference type="STRING" id="4565.A0A3B6HWI1"/>
<keyword evidence="2" id="KW-0472">Membrane</keyword>
<dbReference type="CDD" id="cd16461">
    <property type="entry name" value="RING-H2_EL5-like"/>
    <property type="match status" value="1"/>
</dbReference>
<dbReference type="OMA" id="EAVVCAY"/>
<evidence type="ECO:0000259" key="3">
    <source>
        <dbReference type="PROSITE" id="PS50089"/>
    </source>
</evidence>
<evidence type="ECO:0000313" key="4">
    <source>
        <dbReference type="EnsemblPlants" id="TraesCS4A02G174600.1"/>
    </source>
</evidence>
<evidence type="ECO:0000313" key="5">
    <source>
        <dbReference type="Proteomes" id="UP000019116"/>
    </source>
</evidence>
<sequence length="159" mass="16940">MSSNAYSGPGDDGATPYTAGVAVVVSVLFVLALVRLARYILGPPSDSEAQQQPAQGRGDGEPLAEVAVEVRSVEAVVCAYRRGAIRHWRGDGWREATCPVCLSDFADGETVRVLPACMHYFHAACVGEWLRRNTTCPVCRTAPPPPSPARSPVKATSTE</sequence>
<dbReference type="Gramene" id="TraesCS4A02G174600.1">
    <property type="protein sequence ID" value="TraesCS4A02G174600.1"/>
    <property type="gene ID" value="TraesCS4A02G174600"/>
</dbReference>
<dbReference type="Proteomes" id="UP000019116">
    <property type="component" value="Chromosome 4A"/>
</dbReference>
<dbReference type="Gramene" id="TraesCS4A03G0478700.1">
    <property type="protein sequence ID" value="TraesCS4A03G0478700.1.CDS"/>
    <property type="gene ID" value="TraesCS4A03G0478700"/>
</dbReference>
<evidence type="ECO:0000256" key="1">
    <source>
        <dbReference type="PROSITE-ProRule" id="PRU00175"/>
    </source>
</evidence>
<accession>A0A3B6HWI1</accession>
<dbReference type="EnsemblPlants" id="TraesCS4A02G174600.1">
    <property type="protein sequence ID" value="TraesCS4A02G174600.1"/>
    <property type="gene ID" value="TraesCS4A02G174600"/>
</dbReference>
<keyword evidence="2" id="KW-1133">Transmembrane helix</keyword>
<keyword evidence="1" id="KW-0863">Zinc-finger</keyword>
<dbReference type="Gene3D" id="3.30.40.10">
    <property type="entry name" value="Zinc/RING finger domain, C3HC4 (zinc finger)"/>
    <property type="match status" value="1"/>
</dbReference>
<proteinExistence type="predicted"/>
<dbReference type="FunFam" id="3.30.40.10:FF:000654">
    <property type="entry name" value="RING-H2 finger protein ATL33"/>
    <property type="match status" value="1"/>
</dbReference>
<dbReference type="InterPro" id="IPR045899">
    <property type="entry name" value="ATL71-like"/>
</dbReference>
<dbReference type="SMART" id="SM00184">
    <property type="entry name" value="RING"/>
    <property type="match status" value="1"/>
</dbReference>
<keyword evidence="1" id="KW-0479">Metal-binding</keyword>
<protein>
    <recommendedName>
        <fullName evidence="3">RING-type domain-containing protein</fullName>
    </recommendedName>
</protein>
<dbReference type="UniPathway" id="UPA00143"/>
<evidence type="ECO:0000256" key="2">
    <source>
        <dbReference type="SAM" id="Phobius"/>
    </source>
</evidence>
<organism evidence="4">
    <name type="scientific">Triticum aestivum</name>
    <name type="common">Wheat</name>
    <dbReference type="NCBI Taxonomy" id="4565"/>
    <lineage>
        <taxon>Eukaryota</taxon>
        <taxon>Viridiplantae</taxon>
        <taxon>Streptophyta</taxon>
        <taxon>Embryophyta</taxon>
        <taxon>Tracheophyta</taxon>
        <taxon>Spermatophyta</taxon>
        <taxon>Magnoliopsida</taxon>
        <taxon>Liliopsida</taxon>
        <taxon>Poales</taxon>
        <taxon>Poaceae</taxon>
        <taxon>BOP clade</taxon>
        <taxon>Pooideae</taxon>
        <taxon>Triticodae</taxon>
        <taxon>Triticeae</taxon>
        <taxon>Triticinae</taxon>
        <taxon>Triticum</taxon>
    </lineage>
</organism>
<keyword evidence="1" id="KW-0862">Zinc</keyword>
<dbReference type="InterPro" id="IPR013083">
    <property type="entry name" value="Znf_RING/FYVE/PHD"/>
</dbReference>
<dbReference type="Pfam" id="PF13639">
    <property type="entry name" value="zf-RING_2"/>
    <property type="match status" value="1"/>
</dbReference>
<keyword evidence="2" id="KW-0812">Transmembrane</keyword>
<dbReference type="GO" id="GO:0016567">
    <property type="term" value="P:protein ubiquitination"/>
    <property type="evidence" value="ECO:0000318"/>
    <property type="project" value="GO_Central"/>
</dbReference>
<dbReference type="SUPFAM" id="SSF57850">
    <property type="entry name" value="RING/U-box"/>
    <property type="match status" value="1"/>
</dbReference>
<name>A0A3B6HWI1_WHEAT</name>
<dbReference type="AlphaFoldDB" id="A0A3B6HWI1"/>
<reference evidence="4" key="2">
    <citation type="submission" date="2018-10" db="UniProtKB">
        <authorList>
            <consortium name="EnsemblPlants"/>
        </authorList>
    </citation>
    <scope>IDENTIFICATION</scope>
</reference>
<keyword evidence="5" id="KW-1185">Reference proteome</keyword>
<dbReference type="PROSITE" id="PS50089">
    <property type="entry name" value="ZF_RING_2"/>
    <property type="match status" value="1"/>
</dbReference>
<dbReference type="InterPro" id="IPR001841">
    <property type="entry name" value="Znf_RING"/>
</dbReference>
<dbReference type="PANTHER" id="PTHR46719">
    <property type="entry name" value="TRANSCRIPTION FACTOR C2H2 FAMILY-RELATED"/>
    <property type="match status" value="1"/>
</dbReference>
<feature type="domain" description="RING-type" evidence="3">
    <location>
        <begin position="98"/>
        <end position="140"/>
    </location>
</feature>
<dbReference type="OrthoDB" id="656255at2759"/>
<reference evidence="4" key="1">
    <citation type="submission" date="2018-08" db="EMBL/GenBank/DDBJ databases">
        <authorList>
            <person name="Rossello M."/>
        </authorList>
    </citation>
    <scope>NUCLEOTIDE SEQUENCE [LARGE SCALE GENOMIC DNA]</scope>
    <source>
        <strain evidence="4">cv. Chinese Spring</strain>
    </source>
</reference>
<dbReference type="PANTHER" id="PTHR46719:SF7">
    <property type="entry name" value="RING-H2 FINGER PROTEIN ATL71-RELATED"/>
    <property type="match status" value="1"/>
</dbReference>
<dbReference type="GO" id="GO:0008270">
    <property type="term" value="F:zinc ion binding"/>
    <property type="evidence" value="ECO:0007669"/>
    <property type="project" value="UniProtKB-KW"/>
</dbReference>